<keyword evidence="3" id="KW-1185">Reference proteome</keyword>
<sequence length="132" mass="13955">MAGVIDATTAGTDREALRRDERRLTNEAAAATPGPVREAKRASARAVAERLASPTRLADLRDLMTATIEATALRLEAAAERGSMLASLRAADDAGTRQLDLTAPGDELEAVQAGLDERGEITRILQDEDATS</sequence>
<feature type="compositionally biased region" description="Basic and acidic residues" evidence="1">
    <location>
        <begin position="12"/>
        <end position="25"/>
    </location>
</feature>
<dbReference type="Proteomes" id="UP001164506">
    <property type="component" value="Chromosome"/>
</dbReference>
<gene>
    <name evidence="2" type="ORF">LDH80_38455</name>
</gene>
<name>A0ABY6R7Z2_9ACTN</name>
<evidence type="ECO:0000256" key="1">
    <source>
        <dbReference type="SAM" id="MobiDB-lite"/>
    </source>
</evidence>
<dbReference type="EMBL" id="CP084204">
    <property type="protein sequence ID" value="UZX26195.1"/>
    <property type="molecule type" value="Genomic_DNA"/>
</dbReference>
<proteinExistence type="predicted"/>
<reference evidence="2" key="1">
    <citation type="submission" date="2021-09" db="EMBL/GenBank/DDBJ databases">
        <title>Complete genome sequence and metabolic characterization of Streptomyces tanashiensis DSM 731 the producer of antibacterial Kalafungin and diverse secondary metabolites.</title>
        <authorList>
            <person name="Abbasi M.N."/>
            <person name="Anwar M.N."/>
            <person name="Alam K."/>
            <person name="Shoaib M."/>
            <person name="Lin Z."/>
            <person name="Hayat M."/>
            <person name="Ali M.I."/>
            <person name="Malik H.M.T."/>
            <person name="Ahmed I."/>
            <person name="Li A."/>
            <person name="Hailong Wang H."/>
            <person name="Zhang Y."/>
        </authorList>
    </citation>
    <scope>NUCLEOTIDE SEQUENCE</scope>
    <source>
        <strain evidence="2">Kala</strain>
    </source>
</reference>
<dbReference type="RefSeq" id="WP_190104776.1">
    <property type="nucleotide sequence ID" value="NZ_BMUH01000009.1"/>
</dbReference>
<dbReference type="GeneID" id="95605446"/>
<organism evidence="2 3">
    <name type="scientific">Streptomyces tanashiensis</name>
    <dbReference type="NCBI Taxonomy" id="67367"/>
    <lineage>
        <taxon>Bacteria</taxon>
        <taxon>Bacillati</taxon>
        <taxon>Actinomycetota</taxon>
        <taxon>Actinomycetes</taxon>
        <taxon>Kitasatosporales</taxon>
        <taxon>Streptomycetaceae</taxon>
        <taxon>Streptomyces</taxon>
    </lineage>
</organism>
<protein>
    <submittedName>
        <fullName evidence="2">Uncharacterized protein</fullName>
    </submittedName>
</protein>
<evidence type="ECO:0000313" key="2">
    <source>
        <dbReference type="EMBL" id="UZX26195.1"/>
    </source>
</evidence>
<evidence type="ECO:0000313" key="3">
    <source>
        <dbReference type="Proteomes" id="UP001164506"/>
    </source>
</evidence>
<accession>A0ABY6R7Z2</accession>
<feature type="region of interest" description="Disordered" evidence="1">
    <location>
        <begin position="1"/>
        <end position="42"/>
    </location>
</feature>